<evidence type="ECO:0000313" key="2">
    <source>
        <dbReference type="EMBL" id="QHS79068.1"/>
    </source>
</evidence>
<proteinExistence type="predicted"/>
<protein>
    <submittedName>
        <fullName evidence="2">Uncharacterized protein</fullName>
    </submittedName>
</protein>
<sequence length="149" mass="16680">MKRTLDSQMMYYTVVIVAVLNLFAYLSVGDWRSIGWFVVAGMCMYVLNSNQTIALVVAILGAALNRSVYVEGMTKKSKPNKLDELKDIMNGANLEGLTQKAGKLMHQQTKLFGLAKDMQPFMTQATDIINKLPKGFLENAMEHLKKNKS</sequence>
<feature type="transmembrane region" description="Helical" evidence="1">
    <location>
        <begin position="9"/>
        <end position="28"/>
    </location>
</feature>
<dbReference type="EMBL" id="MN740625">
    <property type="protein sequence ID" value="QHS79068.1"/>
    <property type="molecule type" value="Genomic_DNA"/>
</dbReference>
<keyword evidence="1" id="KW-1133">Transmembrane helix</keyword>
<evidence type="ECO:0000256" key="1">
    <source>
        <dbReference type="SAM" id="Phobius"/>
    </source>
</evidence>
<organism evidence="2">
    <name type="scientific">viral metagenome</name>
    <dbReference type="NCBI Taxonomy" id="1070528"/>
    <lineage>
        <taxon>unclassified sequences</taxon>
        <taxon>metagenomes</taxon>
        <taxon>organismal metagenomes</taxon>
    </lineage>
</organism>
<keyword evidence="1" id="KW-0472">Membrane</keyword>
<feature type="transmembrane region" description="Helical" evidence="1">
    <location>
        <begin position="34"/>
        <end position="64"/>
    </location>
</feature>
<keyword evidence="1" id="KW-0812">Transmembrane</keyword>
<accession>A0A6C0AH17</accession>
<reference evidence="2" key="1">
    <citation type="journal article" date="2020" name="Nature">
        <title>Giant virus diversity and host interactions through global metagenomics.</title>
        <authorList>
            <person name="Schulz F."/>
            <person name="Roux S."/>
            <person name="Paez-Espino D."/>
            <person name="Jungbluth S."/>
            <person name="Walsh D.A."/>
            <person name="Denef V.J."/>
            <person name="McMahon K.D."/>
            <person name="Konstantinidis K.T."/>
            <person name="Eloe-Fadrosh E.A."/>
            <person name="Kyrpides N.C."/>
            <person name="Woyke T."/>
        </authorList>
    </citation>
    <scope>NUCLEOTIDE SEQUENCE</scope>
    <source>
        <strain evidence="2">GVMAG-S-1035118-87</strain>
    </source>
</reference>
<name>A0A6C0AH17_9ZZZZ</name>
<dbReference type="AlphaFoldDB" id="A0A6C0AH17"/>